<keyword evidence="4" id="KW-1185">Reference proteome</keyword>
<organism evidence="3 4">
    <name type="scientific">Cystoisospora suis</name>
    <dbReference type="NCBI Taxonomy" id="483139"/>
    <lineage>
        <taxon>Eukaryota</taxon>
        <taxon>Sar</taxon>
        <taxon>Alveolata</taxon>
        <taxon>Apicomplexa</taxon>
        <taxon>Conoidasida</taxon>
        <taxon>Coccidia</taxon>
        <taxon>Eucoccidiorida</taxon>
        <taxon>Eimeriorina</taxon>
        <taxon>Sarcocystidae</taxon>
        <taxon>Cystoisospora</taxon>
    </lineage>
</organism>
<feature type="compositionally biased region" description="Basic and acidic residues" evidence="1">
    <location>
        <begin position="265"/>
        <end position="275"/>
    </location>
</feature>
<feature type="signal peptide" evidence="2">
    <location>
        <begin position="1"/>
        <end position="22"/>
    </location>
</feature>
<proteinExistence type="predicted"/>
<keyword evidence="2" id="KW-0732">Signal</keyword>
<gene>
    <name evidence="3" type="ORF">CSUI_002810</name>
</gene>
<dbReference type="VEuPathDB" id="ToxoDB:CSUI_002810"/>
<feature type="compositionally biased region" description="Polar residues" evidence="1">
    <location>
        <begin position="251"/>
        <end position="263"/>
    </location>
</feature>
<dbReference type="RefSeq" id="XP_067925015.1">
    <property type="nucleotide sequence ID" value="XM_068063009.1"/>
</dbReference>
<evidence type="ECO:0008006" key="5">
    <source>
        <dbReference type="Google" id="ProtNLM"/>
    </source>
</evidence>
<dbReference type="OrthoDB" id="342233at2759"/>
<dbReference type="EMBL" id="MIGC01001196">
    <property type="protein sequence ID" value="PHJ23339.1"/>
    <property type="molecule type" value="Genomic_DNA"/>
</dbReference>
<dbReference type="AlphaFoldDB" id="A0A2C6L520"/>
<dbReference type="GeneID" id="94426220"/>
<evidence type="ECO:0000256" key="2">
    <source>
        <dbReference type="SAM" id="SignalP"/>
    </source>
</evidence>
<accession>A0A2C6L520</accession>
<reference evidence="3 4" key="1">
    <citation type="journal article" date="2017" name="Int. J. Parasitol.">
        <title>The genome of the protozoan parasite Cystoisospora suis and a reverse vaccinology approach to identify vaccine candidates.</title>
        <authorList>
            <person name="Palmieri N."/>
            <person name="Shrestha A."/>
            <person name="Ruttkowski B."/>
            <person name="Beck T."/>
            <person name="Vogl C."/>
            <person name="Tomley F."/>
            <person name="Blake D.P."/>
            <person name="Joachim A."/>
        </authorList>
    </citation>
    <scope>NUCLEOTIDE SEQUENCE [LARGE SCALE GENOMIC DNA]</scope>
    <source>
        <strain evidence="3 4">Wien I</strain>
    </source>
</reference>
<feature type="chain" id="PRO_5012271022" description="Transmembrane protein" evidence="2">
    <location>
        <begin position="23"/>
        <end position="455"/>
    </location>
</feature>
<feature type="region of interest" description="Disordered" evidence="1">
    <location>
        <begin position="249"/>
        <end position="291"/>
    </location>
</feature>
<protein>
    <recommendedName>
        <fullName evidence="5">Transmembrane protein</fullName>
    </recommendedName>
</protein>
<evidence type="ECO:0000313" key="3">
    <source>
        <dbReference type="EMBL" id="PHJ23339.1"/>
    </source>
</evidence>
<evidence type="ECO:0000313" key="4">
    <source>
        <dbReference type="Proteomes" id="UP000221165"/>
    </source>
</evidence>
<comment type="caution">
    <text evidence="3">The sequence shown here is derived from an EMBL/GenBank/DDBJ whole genome shotgun (WGS) entry which is preliminary data.</text>
</comment>
<name>A0A2C6L520_9APIC</name>
<feature type="region of interest" description="Disordered" evidence="1">
    <location>
        <begin position="141"/>
        <end position="222"/>
    </location>
</feature>
<dbReference type="Proteomes" id="UP000221165">
    <property type="component" value="Unassembled WGS sequence"/>
</dbReference>
<feature type="compositionally biased region" description="Basic and acidic residues" evidence="1">
    <location>
        <begin position="141"/>
        <end position="153"/>
    </location>
</feature>
<evidence type="ECO:0000256" key="1">
    <source>
        <dbReference type="SAM" id="MobiDB-lite"/>
    </source>
</evidence>
<sequence length="455" mass="51425">MPFHIRVVWLLSFLLHTRDVYHDPVFCPCHLIAHGSEVKSLQPRSLSMKSIKSHTFSAPKDPPIRPPYLQPSSGLISHIERFQDTRIVRGGQEDTCDLKSLLSQGSSAGARLKIRNVRELNKVVSTVFEERKEAFRRCSAGEKDRCETPDRPIWETLGIPKPPALPRLEPFRLSPACNSANEDQPKQTRNDMSSSFPTGDTRKKRNSDLPHQSSSVADPARRIEKPIRSVVKMEHINLSKVSLNDLLPRVSRTNKSPSETNLRVKNRDREKDGKDVPILTPSAGSVEHIPEDREIISPSHKENQDDNFSQRNSPHVETRVVNEDSEHHQTAFVQVRAHGIFDMIGNLFGNGADISNPQNFEGGNQGSYFDFMYPQSTDYPWACVCDENKYKQWEAGEIDAVPCRNQVDMSAQGITAACNPKNHKMNGDSSLYKTSRVSTMFLTVVSFFFIHSVPW</sequence>